<dbReference type="Proteomes" id="UP000003460">
    <property type="component" value="Unassembled WGS sequence"/>
</dbReference>
<protein>
    <submittedName>
        <fullName evidence="1">Uncharacterized protein</fullName>
    </submittedName>
</protein>
<comment type="caution">
    <text evidence="1">The sequence shown here is derived from an EMBL/GenBank/DDBJ whole genome shotgun (WGS) entry which is preliminary data.</text>
</comment>
<dbReference type="AlphaFoldDB" id="C9LH32"/>
<evidence type="ECO:0000313" key="2">
    <source>
        <dbReference type="Proteomes" id="UP000003460"/>
    </source>
</evidence>
<proteinExistence type="predicted"/>
<accession>C9LH32</accession>
<keyword evidence="2" id="KW-1185">Reference proteome</keyword>
<dbReference type="EMBL" id="ACIJ02000018">
    <property type="protein sequence ID" value="EEX71990.1"/>
    <property type="molecule type" value="Genomic_DNA"/>
</dbReference>
<gene>
    <name evidence="1" type="ORF">GCWU000325_01533</name>
</gene>
<reference evidence="1" key="1">
    <citation type="submission" date="2009-09" db="EMBL/GenBank/DDBJ databases">
        <authorList>
            <person name="Weinstock G."/>
            <person name="Sodergren E."/>
            <person name="Clifton S."/>
            <person name="Fulton L."/>
            <person name="Fulton B."/>
            <person name="Courtney L."/>
            <person name="Fronick C."/>
            <person name="Harrison M."/>
            <person name="Strong C."/>
            <person name="Farmer C."/>
            <person name="Delahaunty K."/>
            <person name="Markovic C."/>
            <person name="Hall O."/>
            <person name="Minx P."/>
            <person name="Tomlinson C."/>
            <person name="Mitreva M."/>
            <person name="Nelson J."/>
            <person name="Hou S."/>
            <person name="Wollam A."/>
            <person name="Pepin K.H."/>
            <person name="Johnson M."/>
            <person name="Bhonagiri V."/>
            <person name="Nash W.E."/>
            <person name="Warren W."/>
            <person name="Chinwalla A."/>
            <person name="Mardis E.R."/>
            <person name="Wilson R.K."/>
        </authorList>
    </citation>
    <scope>NUCLEOTIDE SEQUENCE [LARGE SCALE GENOMIC DNA]</scope>
    <source>
        <strain evidence="1">ATCC 51259</strain>
    </source>
</reference>
<organism evidence="1 2">
    <name type="scientific">Alloprevotella tannerae ATCC 51259</name>
    <dbReference type="NCBI Taxonomy" id="626522"/>
    <lineage>
        <taxon>Bacteria</taxon>
        <taxon>Pseudomonadati</taxon>
        <taxon>Bacteroidota</taxon>
        <taxon>Bacteroidia</taxon>
        <taxon>Bacteroidales</taxon>
        <taxon>Prevotellaceae</taxon>
        <taxon>Alloprevotella</taxon>
    </lineage>
</organism>
<dbReference type="STRING" id="626522.GCWU000325_01533"/>
<dbReference type="HOGENOM" id="CLU_3256021_0_0_10"/>
<name>C9LH32_9BACT</name>
<evidence type="ECO:0000313" key="1">
    <source>
        <dbReference type="EMBL" id="EEX71990.1"/>
    </source>
</evidence>
<sequence length="42" mass="4894">MPHNRARIKTYSSTICSTKHRLRPFLITIKKVCAHDKKGLRS</sequence>